<proteinExistence type="predicted"/>
<comment type="caution">
    <text evidence="1">The sequence shown here is derived from an EMBL/GenBank/DDBJ whole genome shotgun (WGS) entry which is preliminary data.</text>
</comment>
<accession>A0A7Y9YB19</accession>
<gene>
    <name evidence="1" type="ORF">BKA05_000079</name>
</gene>
<evidence type="ECO:0000313" key="1">
    <source>
        <dbReference type="EMBL" id="NYI08564.1"/>
    </source>
</evidence>
<keyword evidence="2" id="KW-1185">Reference proteome</keyword>
<dbReference type="EMBL" id="JACBZI010000001">
    <property type="protein sequence ID" value="NYI08564.1"/>
    <property type="molecule type" value="Genomic_DNA"/>
</dbReference>
<name>A0A7Y9YB19_9ACTN</name>
<dbReference type="Proteomes" id="UP000537326">
    <property type="component" value="Unassembled WGS sequence"/>
</dbReference>
<sequence length="283" mass="30290">MIAPNRRQRIARPLNVAPTRTNLAAILAGEALAHDLHAAGFPADLAGQNAMLVELCDPLVLARAAELDRRGVSFLEAAARFLVTHHRHAWMRFLPRGDILSLWRDHTATTRAISETSGHAGTADLDEVDQAASLPALARRRRVLWMHPDGPAAGLLVDRIHHTPRSGLIEVDTWMRRKVAEDLHRVTNLLVALGGTAPGAPSGSGEDAAEHGILGVRVFTHRAPNAGVHFTATLNPAGQAVVADHHRIGGCHNCLSTSHTTTSQTQPAAPEDVRAAVRAEVAP</sequence>
<dbReference type="AlphaFoldDB" id="A0A7Y9YB19"/>
<reference evidence="1 2" key="1">
    <citation type="submission" date="2020-07" db="EMBL/GenBank/DDBJ databases">
        <title>Sequencing the genomes of 1000 actinobacteria strains.</title>
        <authorList>
            <person name="Klenk H.-P."/>
        </authorList>
    </citation>
    <scope>NUCLEOTIDE SEQUENCE [LARGE SCALE GENOMIC DNA]</scope>
    <source>
        <strain evidence="1 2">DSM 18248</strain>
    </source>
</reference>
<protein>
    <submittedName>
        <fullName evidence="1">Uncharacterized protein</fullName>
    </submittedName>
</protein>
<organism evidence="1 2">
    <name type="scientific">Nocardioides marinus</name>
    <dbReference type="NCBI Taxonomy" id="374514"/>
    <lineage>
        <taxon>Bacteria</taxon>
        <taxon>Bacillati</taxon>
        <taxon>Actinomycetota</taxon>
        <taxon>Actinomycetes</taxon>
        <taxon>Propionibacteriales</taxon>
        <taxon>Nocardioidaceae</taxon>
        <taxon>Nocardioides</taxon>
    </lineage>
</organism>
<evidence type="ECO:0000313" key="2">
    <source>
        <dbReference type="Proteomes" id="UP000537326"/>
    </source>
</evidence>